<sequence length="174" mass="19302">GEAAYNHVVPYNTSGEAVYSHVVLLQHQREAAYNNVIPLQHQWGGGLQPCGPPTSSVRRRPTTTWSQYNTSGEAAYNLVVLLQHQWGGGLQPCDPPTAPLGRWPITMWYPYNTSGRQPTSMWSPPAIVGNFHNRYGPHVLPGSRGRTAMWSPSSPVVAPNHVVSWHQWGRPTTM</sequence>
<gene>
    <name evidence="1" type="ORF">Hamer_G031674</name>
</gene>
<keyword evidence="2" id="KW-1185">Reference proteome</keyword>
<dbReference type="AlphaFoldDB" id="A0A8J5MUG2"/>
<accession>A0A8J5MUG2</accession>
<proteinExistence type="predicted"/>
<dbReference type="Proteomes" id="UP000747542">
    <property type="component" value="Unassembled WGS sequence"/>
</dbReference>
<feature type="non-terminal residue" evidence="1">
    <location>
        <position position="1"/>
    </location>
</feature>
<evidence type="ECO:0000313" key="1">
    <source>
        <dbReference type="EMBL" id="KAG7164061.1"/>
    </source>
</evidence>
<name>A0A8J5MUG2_HOMAM</name>
<evidence type="ECO:0000313" key="2">
    <source>
        <dbReference type="Proteomes" id="UP000747542"/>
    </source>
</evidence>
<protein>
    <submittedName>
        <fullName evidence="1">Uncharacterized protein</fullName>
    </submittedName>
</protein>
<reference evidence="1" key="1">
    <citation type="journal article" date="2021" name="Sci. Adv.">
        <title>The American lobster genome reveals insights on longevity, neural, and immune adaptations.</title>
        <authorList>
            <person name="Polinski J.M."/>
            <person name="Zimin A.V."/>
            <person name="Clark K.F."/>
            <person name="Kohn A.B."/>
            <person name="Sadowski N."/>
            <person name="Timp W."/>
            <person name="Ptitsyn A."/>
            <person name="Khanna P."/>
            <person name="Romanova D.Y."/>
            <person name="Williams P."/>
            <person name="Greenwood S.J."/>
            <person name="Moroz L.L."/>
            <person name="Walt D.R."/>
            <person name="Bodnar A.G."/>
        </authorList>
    </citation>
    <scope>NUCLEOTIDE SEQUENCE</scope>
    <source>
        <strain evidence="1">GMGI-L3</strain>
    </source>
</reference>
<dbReference type="EMBL" id="JAHLQT010025889">
    <property type="protein sequence ID" value="KAG7164061.1"/>
    <property type="molecule type" value="Genomic_DNA"/>
</dbReference>
<organism evidence="1 2">
    <name type="scientific">Homarus americanus</name>
    <name type="common">American lobster</name>
    <dbReference type="NCBI Taxonomy" id="6706"/>
    <lineage>
        <taxon>Eukaryota</taxon>
        <taxon>Metazoa</taxon>
        <taxon>Ecdysozoa</taxon>
        <taxon>Arthropoda</taxon>
        <taxon>Crustacea</taxon>
        <taxon>Multicrustacea</taxon>
        <taxon>Malacostraca</taxon>
        <taxon>Eumalacostraca</taxon>
        <taxon>Eucarida</taxon>
        <taxon>Decapoda</taxon>
        <taxon>Pleocyemata</taxon>
        <taxon>Astacidea</taxon>
        <taxon>Nephropoidea</taxon>
        <taxon>Nephropidae</taxon>
        <taxon>Homarus</taxon>
    </lineage>
</organism>
<comment type="caution">
    <text evidence="1">The sequence shown here is derived from an EMBL/GenBank/DDBJ whole genome shotgun (WGS) entry which is preliminary data.</text>
</comment>